<reference evidence="7" key="12">
    <citation type="journal article" date="2015" name="G3 (Bethesda)">
        <title>Gene Model Annotations for Drosophila melanogaster: The Rule-Benders.</title>
        <authorList>
            <consortium name="FlyBase Consortium"/>
            <person name="Crosby M.A."/>
            <person name="Gramates L.S."/>
            <person name="Dos Santos G."/>
            <person name="Matthews B.B."/>
            <person name="St Pierre S.E."/>
            <person name="Zhou P."/>
            <person name="Schroeder A.J."/>
            <person name="Falls K."/>
            <person name="Emmert D.B."/>
            <person name="Russo S.M."/>
            <person name="Gelbart W.M."/>
            <person name="null"/>
        </authorList>
    </citation>
    <scope>NUCLEOTIDE SEQUENCE</scope>
</reference>
<dbReference type="GO" id="GO:0031982">
    <property type="term" value="C:vesicle"/>
    <property type="evidence" value="ECO:0000250"/>
    <property type="project" value="FlyBase"/>
</dbReference>
<dbReference type="GO" id="GO:0016192">
    <property type="term" value="P:vesicle-mediated transport"/>
    <property type="evidence" value="ECO:0000250"/>
    <property type="project" value="FlyBase"/>
</dbReference>
<dbReference type="SUPFAM" id="SSF52540">
    <property type="entry name" value="P-loop containing nucleoside triphosphate hydrolases"/>
    <property type="match status" value="1"/>
</dbReference>
<dbReference type="Pfam" id="PF00071">
    <property type="entry name" value="Ras"/>
    <property type="match status" value="1"/>
</dbReference>
<evidence type="ECO:0000256" key="3">
    <source>
        <dbReference type="ARBA" id="ARBA00023134"/>
    </source>
</evidence>
<dbReference type="FlyBase" id="FBgn0052670">
    <property type="gene designation" value="Rab9Fb"/>
</dbReference>
<feature type="region of interest" description="Disordered" evidence="6">
    <location>
        <begin position="179"/>
        <end position="214"/>
    </location>
</feature>
<dbReference type="AlphaFoldDB" id="Q8IR98"/>
<keyword evidence="4" id="KW-0449">Lipoprotein</keyword>
<dbReference type="CDD" id="cd00154">
    <property type="entry name" value="Rab"/>
    <property type="match status" value="1"/>
</dbReference>
<dbReference type="KEGG" id="dme:Dmel_CG32670"/>
<dbReference type="PaxDb" id="7227-FBpp0073257"/>
<evidence type="ECO:0000256" key="1">
    <source>
        <dbReference type="ARBA" id="ARBA00006270"/>
    </source>
</evidence>
<reference evidence="7 10" key="10">
    <citation type="journal article" date="2007" name="Science">
        <title>Sequence finishing and mapping of Drosophila melanogaster heterochromatin.</title>
        <authorList>
            <person name="Hoskins R.A."/>
            <person name="Carlson J.W."/>
            <person name="Kennedy C."/>
            <person name="Acevedo D."/>
            <person name="Evans-Holm M."/>
            <person name="Frise E."/>
            <person name="Wan K.H."/>
            <person name="Park S."/>
            <person name="Mendez-Lago M."/>
            <person name="Rossi F."/>
            <person name="Villasante A."/>
            <person name="Dimitri P."/>
            <person name="Karpen G.H."/>
            <person name="Celniker S.E."/>
        </authorList>
    </citation>
    <scope>NUCLEOTIDE SEQUENCE [LARGE SCALE GENOMIC DNA]</scope>
    <source>
        <strain evidence="10">Berkeley</strain>
    </source>
</reference>
<dbReference type="GeneID" id="32029"/>
<dbReference type="GO" id="GO:0032482">
    <property type="term" value="P:Rab protein signal transduction"/>
    <property type="evidence" value="ECO:0000250"/>
    <property type="project" value="FlyBase"/>
</dbReference>
<feature type="compositionally biased region" description="Basic and acidic residues" evidence="6">
    <location>
        <begin position="201"/>
        <end position="214"/>
    </location>
</feature>
<dbReference type="GO" id="GO:0030140">
    <property type="term" value="C:trans-Golgi network transport vesicle"/>
    <property type="evidence" value="ECO:0000318"/>
    <property type="project" value="GO_Central"/>
</dbReference>
<keyword evidence="10" id="KW-1185">Reference proteome</keyword>
<evidence type="ECO:0000313" key="8">
    <source>
        <dbReference type="EMBL" id="ABE01228.1"/>
    </source>
</evidence>
<dbReference type="BioGRID-ORCS" id="32029">
    <property type="hits" value="0 hits in 1 CRISPR screen"/>
</dbReference>
<reference evidence="7" key="8">
    <citation type="submission" date="2006-08" db="EMBL/GenBank/DDBJ databases">
        <authorList>
            <person name="Celniker S."/>
            <person name="Carlson J."/>
            <person name="Wan K."/>
            <person name="Frise E."/>
            <person name="Hoskins R."/>
            <person name="Park S."/>
            <person name="Svirskas R."/>
            <person name="Rubin G."/>
        </authorList>
    </citation>
    <scope>NUCLEOTIDE SEQUENCE</scope>
</reference>
<keyword evidence="3" id="KW-0342">GTP-binding</keyword>
<dbReference type="InterPro" id="IPR001806">
    <property type="entry name" value="Small_GTPase"/>
</dbReference>
<reference evidence="10" key="4">
    <citation type="journal article" date="2002" name="Genome Biol.">
        <title>The transposable elements of the Drosophila melanogaster euchromatin: a genomics perspective.</title>
        <authorList>
            <person name="Kaminker J.S."/>
            <person name="Bergman C.M."/>
            <person name="Kronmiller B."/>
            <person name="Carlson J."/>
            <person name="Svirskas R."/>
            <person name="Patel S."/>
            <person name="Frise E."/>
            <person name="Wheeler D.A."/>
            <person name="Lewis S.E."/>
            <person name="Rubin G.M."/>
            <person name="Ashburner M."/>
            <person name="Celniker S.E."/>
        </authorList>
    </citation>
    <scope>NUCLEOTIDE SEQUENCE [LARGE SCALE GENOMIC DNA]</scope>
    <source>
        <strain evidence="10">Berkeley</strain>
    </source>
</reference>
<dbReference type="OrthoDB" id="7838018at2759"/>
<comment type="similarity">
    <text evidence="1">Belongs to the small GTPase superfamily. Rab family.</text>
</comment>
<dbReference type="PROSITE" id="PS51421">
    <property type="entry name" value="RAS"/>
    <property type="match status" value="1"/>
</dbReference>
<dbReference type="EMBL" id="BT024998">
    <property type="protein sequence ID" value="ABE01228.1"/>
    <property type="molecule type" value="mRNA"/>
</dbReference>
<reference evidence="7 10" key="1">
    <citation type="journal article" date="2000" name="Science">
        <title>The genome sequence of Drosophila melanogaster.</title>
        <authorList>
            <person name="Adams M.D."/>
            <person name="Celniker S.E."/>
            <person name="Holt R.A."/>
            <person name="Evans C.A."/>
            <person name="Gocayne J.D."/>
            <person name="Amanatides P.G."/>
            <person name="Scherer S.E."/>
            <person name="Li P.W."/>
            <person name="Hoskins R.A."/>
            <person name="Galle R.F."/>
            <person name="George R.A."/>
            <person name="Lewis S.E."/>
            <person name="Richards S."/>
            <person name="Ashburner M."/>
            <person name="Henderson S.N."/>
            <person name="Sutton G.G."/>
            <person name="Wortman J.R."/>
            <person name="Yandell M.D."/>
            <person name="Zhang Q."/>
            <person name="Chen L.X."/>
            <person name="Brandon R.C."/>
            <person name="Rogers Y.H."/>
            <person name="Blazej R.G."/>
            <person name="Champe M."/>
            <person name="Pfeiffer B.D."/>
            <person name="Wan K.H."/>
            <person name="Doyle C."/>
            <person name="Baxter E.G."/>
            <person name="Helt G."/>
            <person name="Nelson C.R."/>
            <person name="Gabor G.L."/>
            <person name="Abril J.F."/>
            <person name="Agbayani A."/>
            <person name="An H.J."/>
            <person name="Andrews-Pfannkoch C."/>
            <person name="Baldwin D."/>
            <person name="Ballew R.M."/>
            <person name="Basu A."/>
            <person name="Baxendale J."/>
            <person name="Bayraktaroglu L."/>
            <person name="Beasley E.M."/>
            <person name="Beeson K.Y."/>
            <person name="Benos P.V."/>
            <person name="Berman B.P."/>
            <person name="Bhandari D."/>
            <person name="Bolshakov S."/>
            <person name="Borkova D."/>
            <person name="Botchan M.R."/>
            <person name="Bouck J."/>
            <person name="Brokstein P."/>
            <person name="Brottier P."/>
            <person name="Burtis K.C."/>
            <person name="Busam D.A."/>
            <person name="Butler H."/>
            <person name="Cadieu E."/>
            <person name="Center A."/>
            <person name="Chandra I."/>
            <person name="Cherry J.M."/>
            <person name="Cawley S."/>
            <person name="Dahlke C."/>
            <person name="Davenport L.B."/>
            <person name="Davies P."/>
            <person name="de Pablos B."/>
            <person name="Delcher A."/>
            <person name="Deng Z."/>
            <person name="Mays A.D."/>
            <person name="Dew I."/>
            <person name="Dietz S.M."/>
            <person name="Dodson K."/>
            <person name="Doup L.E."/>
            <person name="Downes M."/>
            <person name="Dugan-Rocha S."/>
            <person name="Dunkov B.C."/>
            <person name="Dunn P."/>
            <person name="Durbin K.J."/>
            <person name="Evangelista C.C."/>
            <person name="Ferraz C."/>
            <person name="Ferriera S."/>
            <person name="Fleischmann W."/>
            <person name="Fosler C."/>
            <person name="Gabrielian A.E."/>
            <person name="Garg N.S."/>
            <person name="Gelbart W.M."/>
            <person name="Glasser K."/>
            <person name="Glodek A."/>
            <person name="Gong F."/>
            <person name="Gorrell J.H."/>
            <person name="Gu Z."/>
            <person name="Guan P."/>
            <person name="Harris M."/>
            <person name="Harris N.L."/>
            <person name="Harvey D."/>
            <person name="Heiman T.J."/>
            <person name="Hernandez J.R."/>
            <person name="Houck J."/>
            <person name="Hostin D."/>
            <person name="Houston K.A."/>
            <person name="Howland T.J."/>
            <person name="Wei M.H."/>
            <person name="Ibegwam C."/>
            <person name="Jalali M."/>
            <person name="Kalush F."/>
            <person name="Karpen G.H."/>
            <person name="Ke Z."/>
            <person name="Kennison J.A."/>
            <person name="Ketchum K.A."/>
            <person name="Kimmel B.E."/>
            <person name="Kodira C.D."/>
            <person name="Kraft C."/>
            <person name="Kravitz S."/>
            <person name="Kulp D."/>
            <person name="Lai Z."/>
            <person name="Lasko P."/>
            <person name="Lei Y."/>
            <person name="Levitsky A.A."/>
            <person name="Li J."/>
            <person name="Li Z."/>
            <person name="Liang Y."/>
            <person name="Lin X."/>
            <person name="Liu X."/>
            <person name="Mattei B."/>
            <person name="McIntosh T.C."/>
            <person name="McLeod M.P."/>
            <person name="McPherson D."/>
            <person name="Merkulov G."/>
            <person name="Milshina N.V."/>
            <person name="Mobarry C."/>
            <person name="Morris J."/>
            <person name="Moshrefi A."/>
            <person name="Mount S.M."/>
            <person name="Moy M."/>
            <person name="Murphy B."/>
            <person name="Murphy L."/>
            <person name="Muzny D.M."/>
            <person name="Nelson D.L."/>
            <person name="Nelson D.R."/>
            <person name="Nelson K.A."/>
            <person name="Nixon K."/>
            <person name="Nusskern D.R."/>
            <person name="Pacleb J.M."/>
            <person name="Palazzolo M."/>
            <person name="Pittman G.S."/>
            <person name="Pan S."/>
            <person name="Pollard J."/>
            <person name="Puri V."/>
            <person name="Reese M.G."/>
            <person name="Reinert K."/>
            <person name="Remington K."/>
            <person name="Saunders R.D."/>
            <person name="Scheeler F."/>
            <person name="Shen H."/>
            <person name="Shue B.C."/>
            <person name="Siden-Kiamos I."/>
            <person name="Simpson M."/>
            <person name="Skupski M.P."/>
            <person name="Smith T."/>
            <person name="Spier E."/>
            <person name="Spradling A.C."/>
            <person name="Stapleton M."/>
            <person name="Strong R."/>
            <person name="Sun E."/>
            <person name="Svirskas R."/>
            <person name="Tector C."/>
            <person name="Turner R."/>
            <person name="Venter E."/>
            <person name="Wang A.H."/>
            <person name="Wang X."/>
            <person name="Wang Z.Y."/>
            <person name="Wassarman D.A."/>
            <person name="Weinstock G.M."/>
            <person name="Weissenbach J."/>
            <person name="Williams S.M."/>
            <person name="WoodageT"/>
            <person name="Worley K.C."/>
            <person name="Wu D."/>
            <person name="Yang S."/>
            <person name="Yao Q.A."/>
            <person name="Ye J."/>
            <person name="Yeh R.F."/>
            <person name="Zaveri J.S."/>
            <person name="Zhan M."/>
            <person name="Zhang G."/>
            <person name="Zhao Q."/>
            <person name="Zheng L."/>
            <person name="Zheng X.H."/>
            <person name="Zhong F.N."/>
            <person name="Zhong W."/>
            <person name="Zhou X."/>
            <person name="Zhu S."/>
            <person name="Zhu X."/>
            <person name="Smith H.O."/>
            <person name="Gibbs R.A."/>
            <person name="Myers E.W."/>
            <person name="Rubin G.M."/>
            <person name="Venter J.C."/>
        </authorList>
    </citation>
    <scope>NUCLEOTIDE SEQUENCE [LARGE SCALE GENOMIC DNA]</scope>
    <source>
        <strain evidence="10">Berkeley</strain>
    </source>
</reference>
<keyword evidence="2" id="KW-0547">Nucleotide-binding</keyword>
<reference evidence="7 10" key="5">
    <citation type="journal article" date="2002" name="Genome Biol.">
        <title>Heterochromatic sequences in a Drosophila whole-genome shotgun assembly.</title>
        <authorList>
            <person name="Hoskins R.A."/>
            <person name="Smith C.D."/>
            <person name="Carlson J.W."/>
            <person name="Carvalho A.B."/>
            <person name="Halpern A."/>
            <person name="Kaminker J.S."/>
            <person name="Kennedy C."/>
            <person name="Mungall C.J."/>
            <person name="Sullivan B.A."/>
            <person name="Sutton G.G."/>
            <person name="Yasuhara J.C."/>
            <person name="Wakimoto B.T."/>
            <person name="Myers E.W."/>
            <person name="Celniker S.E."/>
            <person name="Rubin G.M."/>
            <person name="Karpen G.H."/>
        </authorList>
    </citation>
    <scope>NUCLEOTIDE SEQUENCE [LARGE SCALE GENOMIC DNA]</scope>
    <source>
        <strain evidence="10">Berkeley</strain>
    </source>
</reference>
<dbReference type="GO" id="GO:0005768">
    <property type="term" value="C:endosome"/>
    <property type="evidence" value="ECO:0000318"/>
    <property type="project" value="GO_Central"/>
</dbReference>
<dbReference type="ExpressionAtlas" id="Q8IR98">
    <property type="expression patterns" value="baseline and differential"/>
</dbReference>
<evidence type="ECO:0000256" key="2">
    <source>
        <dbReference type="ARBA" id="ARBA00022741"/>
    </source>
</evidence>
<dbReference type="PANTHER" id="PTHR47980">
    <property type="entry name" value="LD44762P"/>
    <property type="match status" value="1"/>
</dbReference>
<evidence type="ECO:0000256" key="5">
    <source>
        <dbReference type="ARBA" id="ARBA00023289"/>
    </source>
</evidence>
<dbReference type="STRING" id="7227.FBpp0073257"/>
<dbReference type="SMART" id="SM00174">
    <property type="entry name" value="RHO"/>
    <property type="match status" value="1"/>
</dbReference>
<reference evidence="7 10" key="6">
    <citation type="journal article" date="2005" name="PLoS Comput. Biol.">
        <title>Combined evidence annotation of transposable elements in genome sequences.</title>
        <authorList>
            <person name="Quesneville H."/>
            <person name="Bergman C.M."/>
            <person name="Andrieu O."/>
            <person name="Autard D."/>
            <person name="Nouaud D."/>
            <person name="Ashburner M."/>
            <person name="Anxolabehere D."/>
        </authorList>
    </citation>
    <scope>NUCLEOTIDE SEQUENCE [LARGE SCALE GENOMIC DNA]</scope>
    <source>
        <strain evidence="10">Berkeley</strain>
    </source>
</reference>
<dbReference type="AGR" id="FB:FBgn0052670"/>
<evidence type="ECO:0000313" key="10">
    <source>
        <dbReference type="Proteomes" id="UP000000803"/>
    </source>
</evidence>
<evidence type="ECO:0000313" key="7">
    <source>
        <dbReference type="EMBL" id="AAN09277.1"/>
    </source>
</evidence>
<dbReference type="GO" id="GO:0006888">
    <property type="term" value="P:endoplasmic reticulum to Golgi vesicle-mediated transport"/>
    <property type="evidence" value="ECO:0000315"/>
    <property type="project" value="FlyBase"/>
</dbReference>
<dbReference type="OMA" id="LDCAHES"/>
<dbReference type="EMBL" id="AE014298">
    <property type="protein sequence ID" value="AAN09277.1"/>
    <property type="molecule type" value="Genomic_DNA"/>
</dbReference>
<protein>
    <submittedName>
        <fullName evidence="8">IP08727p</fullName>
    </submittedName>
    <submittedName>
        <fullName evidence="7">Rab at 9Fb</fullName>
    </submittedName>
</protein>
<dbReference type="HOGENOM" id="CLU_041217_10_1_1"/>
<dbReference type="RefSeq" id="NP_727472.1">
    <property type="nucleotide sequence ID" value="NM_167261.3"/>
</dbReference>
<dbReference type="Proteomes" id="UP000000803">
    <property type="component" value="Chromosome X"/>
</dbReference>
<dbReference type="SMR" id="Q8IR98"/>
<dbReference type="GO" id="GO:0009306">
    <property type="term" value="P:protein secretion"/>
    <property type="evidence" value="ECO:0000316"/>
    <property type="project" value="FlyBase"/>
</dbReference>
<feature type="compositionally biased region" description="Acidic residues" evidence="6">
    <location>
        <begin position="185"/>
        <end position="194"/>
    </location>
</feature>
<reference evidence="7" key="13">
    <citation type="journal article" date="2015" name="Genome Res.">
        <title>The Release 6 reference sequence of the Drosophila melanogaster genome.</title>
        <authorList>
            <person name="Hoskins R.A."/>
            <person name="Carlson J.W."/>
            <person name="Wan K.H."/>
            <person name="Park S."/>
            <person name="Mendez I."/>
            <person name="Galle S.E."/>
            <person name="Booth B.W."/>
            <person name="Pfeiffer B.D."/>
            <person name="George R.A."/>
            <person name="Svirskas R."/>
            <person name="Krzywinski M."/>
            <person name="Schein J."/>
            <person name="Accardo M.C."/>
            <person name="Damia E."/>
            <person name="Messina G."/>
            <person name="Mendez-Lago M."/>
            <person name="de Pablos B."/>
            <person name="Demakova O.V."/>
            <person name="Andreyeva E.N."/>
            <person name="Boldyreva L.V."/>
            <person name="Marra M."/>
            <person name="Carvalho A.B."/>
            <person name="Dimitri P."/>
            <person name="Villasante A."/>
            <person name="Zhimulev I.F."/>
            <person name="Rubin G.M."/>
            <person name="Karpen G.H."/>
            <person name="Celniker S.E."/>
        </authorList>
    </citation>
    <scope>NUCLEOTIDE SEQUENCE</scope>
</reference>
<dbReference type="GO" id="GO:0006887">
    <property type="term" value="P:exocytosis"/>
    <property type="evidence" value="ECO:0000318"/>
    <property type="project" value="GO_Central"/>
</dbReference>
<dbReference type="GO" id="GO:0008021">
    <property type="term" value="C:synaptic vesicle"/>
    <property type="evidence" value="ECO:0000318"/>
    <property type="project" value="GO_Central"/>
</dbReference>
<accession>Q8IR98</accession>
<evidence type="ECO:0000256" key="4">
    <source>
        <dbReference type="ARBA" id="ARBA00023288"/>
    </source>
</evidence>
<dbReference type="SMART" id="SM00175">
    <property type="entry name" value="RAB"/>
    <property type="match status" value="1"/>
</dbReference>
<name>Q8IR98_DROME</name>
<dbReference type="eggNOG" id="KOG0084">
    <property type="taxonomic scope" value="Eukaryota"/>
</dbReference>
<gene>
    <name evidence="7 9" type="primary">Rab9Fb</name>
    <name evidence="7" type="synonym">CG2532</name>
    <name evidence="7" type="synonym">Dmel\CG32670</name>
    <name evidence="7" type="synonym">DmRabX3</name>
    <name evidence="7" type="synonym">RabX3</name>
    <name evidence="7 9" type="ORF">CG32670</name>
    <name evidence="7" type="ORF">Dmel_CG32670</name>
</gene>
<dbReference type="FunCoup" id="Q8IR98">
    <property type="interactions" value="5"/>
</dbReference>
<evidence type="ECO:0000313" key="9">
    <source>
        <dbReference type="FlyBase" id="FBgn0052670"/>
    </source>
</evidence>
<dbReference type="GO" id="GO:0003924">
    <property type="term" value="F:GTPase activity"/>
    <property type="evidence" value="ECO:0000250"/>
    <property type="project" value="FlyBase"/>
</dbReference>
<dbReference type="PROSITE" id="PS51420">
    <property type="entry name" value="RHO"/>
    <property type="match status" value="1"/>
</dbReference>
<dbReference type="IntAct" id="Q8IR98">
    <property type="interactions" value="1"/>
</dbReference>
<reference evidence="8" key="7">
    <citation type="submission" date="2006-03" db="EMBL/GenBank/DDBJ databases">
        <authorList>
            <person name="Stapleton M."/>
            <person name="Carlson J."/>
            <person name="Chavez C."/>
            <person name="Frise E."/>
            <person name="George R."/>
            <person name="Pacleb J."/>
            <person name="Park S."/>
            <person name="Wan K."/>
            <person name="Yu C."/>
            <person name="Celniker S."/>
        </authorList>
    </citation>
    <scope>NUCLEOTIDE SEQUENCE</scope>
</reference>
<dbReference type="UCSC" id="CG32670-RA">
    <property type="organism name" value="d. melanogaster"/>
</dbReference>
<dbReference type="SMART" id="SM00176">
    <property type="entry name" value="RAN"/>
    <property type="match status" value="1"/>
</dbReference>
<dbReference type="DNASU" id="32029"/>
<dbReference type="PRINTS" id="PR00449">
    <property type="entry name" value="RASTRNSFRMNG"/>
</dbReference>
<keyword evidence="5" id="KW-0636">Prenylation</keyword>
<sequence length="214" mass="24280">MSQYDYLFKILVLGDIGVGKSCLLMRFSDNRFTEKHVCTVGMDFRVRNVELAGRMVMLQIWDTAGDERFKSLLPSYYRGAHGILLVYDITSSKSFRNIDGWLKEIRRMSSESVNVMLVGNKCDDLDNRQVRMEQGFNYANHRALGFYEVSAKSGANVNDVFNMLSVGIYNRLVIHTPNRLSGGQETEDTAEPPDEPINLAGKDRQRAKDSNTCC</sequence>
<dbReference type="GO" id="GO:0005525">
    <property type="term" value="F:GTP binding"/>
    <property type="evidence" value="ECO:0007669"/>
    <property type="project" value="UniProtKB-KW"/>
</dbReference>
<dbReference type="NCBIfam" id="TIGR00231">
    <property type="entry name" value="small_GTP"/>
    <property type="match status" value="1"/>
</dbReference>
<dbReference type="InterPro" id="IPR050305">
    <property type="entry name" value="Small_GTPase_Rab"/>
</dbReference>
<reference evidence="7 10" key="9">
    <citation type="journal article" date="2007" name="Science">
        <title>The Release 5.1 annotation of Drosophila melanogaster heterochromatin.</title>
        <authorList>
            <person name="Smith C.D."/>
            <person name="Shu S."/>
            <person name="Mungall C.J."/>
            <person name="Karpen G.H."/>
        </authorList>
    </citation>
    <scope>NUCLEOTIDE SEQUENCE [LARGE SCALE GENOMIC DNA]</scope>
    <source>
        <strain evidence="10">Berkeley</strain>
    </source>
</reference>
<dbReference type="Bgee" id="FBgn0052670">
    <property type="expression patterns" value="Expressed in early elongation stage spermatid (Drosophila) in testis and 15 other cell types or tissues"/>
</dbReference>
<reference evidence="7" key="11">
    <citation type="journal article" date="2015" name="G3 (Bethesda)">
        <title>Gene Model Annotations for Drosophila melanogaster: Impact of High-Throughput Data.</title>
        <authorList>
            <consortium name="FlyBase Consortium"/>
            <person name="Matthews B.B."/>
            <person name="Dos Santos G."/>
            <person name="Crosby M.A."/>
            <person name="Emmert D.B."/>
            <person name="St Pierre S.E."/>
            <person name="Gramates L.S."/>
            <person name="Zhou P."/>
            <person name="Schroeder A.J."/>
            <person name="Falls K."/>
            <person name="Strelets V."/>
            <person name="Russo S.M."/>
            <person name="Gelbart W.M."/>
            <person name="null"/>
        </authorList>
    </citation>
    <scope>NUCLEOTIDE SEQUENCE</scope>
</reference>
<dbReference type="InterPro" id="IPR005225">
    <property type="entry name" value="Small_GTP-bd"/>
</dbReference>
<reference evidence="7" key="15">
    <citation type="submission" date="2024-06" db="EMBL/GenBank/DDBJ databases">
        <title>Drosophila melanogaster release 4 sequence.</title>
        <authorList>
            <consortium name="Berkeley Drosophila Genome Project"/>
            <person name="Celniker S."/>
            <person name="Carlson J."/>
            <person name="Wan K."/>
            <person name="Pfeiffer B."/>
            <person name="Frise E."/>
            <person name="George R."/>
            <person name="Hoskins R."/>
            <person name="Stapleton M."/>
            <person name="Pacleb J."/>
            <person name="Park S."/>
            <person name="Svirskas R."/>
            <person name="Smith E."/>
            <person name="Yu C."/>
            <person name="Rubin G."/>
        </authorList>
    </citation>
    <scope>NUCLEOTIDE SEQUENCE</scope>
</reference>
<dbReference type="CTD" id="32029"/>
<dbReference type="FunFam" id="3.40.50.300:FF:001808">
    <property type="entry name" value="Rab GTPase"/>
    <property type="match status" value="1"/>
</dbReference>
<reference evidence="10" key="3">
    <citation type="journal article" date="2002" name="Genome Biol.">
        <title>Annotation of the Drosophila melanogaster euchromatic genome: a systematic review.</title>
        <authorList>
            <person name="Misra S."/>
            <person name="Crosby M.A."/>
            <person name="Mungall C.J."/>
            <person name="Matthews B.B."/>
            <person name="Campbell K.S."/>
            <person name="Hradecky P."/>
            <person name="Huang Y."/>
            <person name="Kaminker J.S."/>
            <person name="Millburn G.H."/>
            <person name="Prochnik S.E."/>
            <person name="Smith C.D."/>
            <person name="Tupy J.L."/>
            <person name="Whitfied E.J."/>
            <person name="Bayraktaroglu L."/>
            <person name="Berman B.P."/>
            <person name="Bettencourt B.R."/>
            <person name="Celniker S.E."/>
            <person name="de Grey A.D."/>
            <person name="Drysdale R.A."/>
            <person name="Harris N.L."/>
            <person name="Richter J."/>
            <person name="Russo S."/>
            <person name="Schroeder A.J."/>
            <person name="Shu S.Q."/>
            <person name="Stapleton M."/>
            <person name="Yamada C."/>
            <person name="Ashburner M."/>
            <person name="Gelbart W.M."/>
            <person name="Rubin G.M."/>
            <person name="Lewis S.E."/>
        </authorList>
    </citation>
    <scope>GENOME REANNOTATION</scope>
    <source>
        <strain evidence="10">Berkeley</strain>
    </source>
</reference>
<dbReference type="Gene3D" id="3.40.50.300">
    <property type="entry name" value="P-loop containing nucleotide triphosphate hydrolases"/>
    <property type="match status" value="1"/>
</dbReference>
<reference evidence="10" key="2">
    <citation type="journal article" date="2002" name="Genome Biol.">
        <title>Finishing a whole-genome shotgun: release 3 of the Drosophila melanogaster euchromatic genome sequence.</title>
        <authorList>
            <person name="Celniker S.E."/>
            <person name="Wheeler D.A."/>
            <person name="Kronmiller B."/>
            <person name="Carlson J.W."/>
            <person name="Halpern A."/>
            <person name="Patel S."/>
            <person name="Adams M."/>
            <person name="Champe M."/>
            <person name="Dugan S.P."/>
            <person name="Frise E."/>
            <person name="Hodgson A."/>
            <person name="George R.A."/>
            <person name="Hoskins R.A."/>
            <person name="Laverty T."/>
            <person name="Muzny D.M."/>
            <person name="Nelson C.R."/>
            <person name="Pacleb J.M."/>
            <person name="Park S."/>
            <person name="Pfeiffer B.D."/>
            <person name="Richards S."/>
            <person name="Sodergren E.J."/>
            <person name="Svirskas R."/>
            <person name="Tabor P.E."/>
            <person name="Wan K."/>
            <person name="Stapleton M."/>
            <person name="Sutton G.G."/>
            <person name="Venter C."/>
            <person name="Weinstock G."/>
            <person name="Scherer S.E."/>
            <person name="Myers E.W."/>
            <person name="Gibbs R.A."/>
            <person name="Rubin G.M."/>
        </authorList>
    </citation>
    <scope>NUCLEOTIDE SEQUENCE [LARGE SCALE GENOMIC DNA]</scope>
    <source>
        <strain evidence="10">Berkeley</strain>
    </source>
</reference>
<dbReference type="PROSITE" id="PS51419">
    <property type="entry name" value="RAB"/>
    <property type="match status" value="1"/>
</dbReference>
<reference evidence="7" key="14">
    <citation type="submission" date="2023-12" db="EMBL/GenBank/DDBJ databases">
        <authorList>
            <consortium name="FlyBase"/>
        </authorList>
    </citation>
    <scope>NUCLEOTIDE SEQUENCE</scope>
</reference>
<dbReference type="GO" id="GO:0005886">
    <property type="term" value="C:plasma membrane"/>
    <property type="evidence" value="ECO:0000318"/>
    <property type="project" value="GO_Central"/>
</dbReference>
<evidence type="ECO:0000256" key="6">
    <source>
        <dbReference type="SAM" id="MobiDB-lite"/>
    </source>
</evidence>
<dbReference type="SMART" id="SM00173">
    <property type="entry name" value="RAS"/>
    <property type="match status" value="1"/>
</dbReference>
<proteinExistence type="evidence at transcript level"/>
<organism evidence="7 10">
    <name type="scientific">Drosophila melanogaster</name>
    <name type="common">Fruit fly</name>
    <dbReference type="NCBI Taxonomy" id="7227"/>
    <lineage>
        <taxon>Eukaryota</taxon>
        <taxon>Metazoa</taxon>
        <taxon>Ecdysozoa</taxon>
        <taxon>Arthropoda</taxon>
        <taxon>Hexapoda</taxon>
        <taxon>Insecta</taxon>
        <taxon>Pterygota</taxon>
        <taxon>Neoptera</taxon>
        <taxon>Endopterygota</taxon>
        <taxon>Diptera</taxon>
        <taxon>Brachycera</taxon>
        <taxon>Muscomorpha</taxon>
        <taxon>Ephydroidea</taxon>
        <taxon>Drosophilidae</taxon>
        <taxon>Drosophila</taxon>
        <taxon>Sophophora</taxon>
    </lineage>
</organism>
<dbReference type="VEuPathDB" id="VectorBase:FBgn0052670"/>
<dbReference type="GO" id="GO:0032456">
    <property type="term" value="P:endocytic recycling"/>
    <property type="evidence" value="ECO:0000318"/>
    <property type="project" value="GO_Central"/>
</dbReference>
<dbReference type="GO" id="GO:0070971">
    <property type="term" value="C:endoplasmic reticulum exit site"/>
    <property type="evidence" value="ECO:0000314"/>
    <property type="project" value="FlyBase"/>
</dbReference>
<dbReference type="InterPro" id="IPR027417">
    <property type="entry name" value="P-loop_NTPase"/>
</dbReference>